<name>A0A6J5M0U2_9CAUD</name>
<dbReference type="EMBL" id="LR796358">
    <property type="protein sequence ID" value="CAB4138937.1"/>
    <property type="molecule type" value="Genomic_DNA"/>
</dbReference>
<accession>A0A6J5M0U2</accession>
<protein>
    <recommendedName>
        <fullName evidence="1">DUF7227 domain-containing protein</fullName>
    </recommendedName>
</protein>
<gene>
    <name evidence="2" type="ORF">UFOVP343_28</name>
</gene>
<reference evidence="2" key="1">
    <citation type="submission" date="2020-04" db="EMBL/GenBank/DDBJ databases">
        <authorList>
            <person name="Chiriac C."/>
            <person name="Salcher M."/>
            <person name="Ghai R."/>
            <person name="Kavagutti S V."/>
        </authorList>
    </citation>
    <scope>NUCLEOTIDE SEQUENCE</scope>
</reference>
<dbReference type="InterPro" id="IPR055651">
    <property type="entry name" value="DUF7227"/>
</dbReference>
<dbReference type="Pfam" id="PF23872">
    <property type="entry name" value="DUF7227"/>
    <property type="match status" value="1"/>
</dbReference>
<evidence type="ECO:0000313" key="2">
    <source>
        <dbReference type="EMBL" id="CAB4138937.1"/>
    </source>
</evidence>
<organism evidence="2">
    <name type="scientific">uncultured Caudovirales phage</name>
    <dbReference type="NCBI Taxonomy" id="2100421"/>
    <lineage>
        <taxon>Viruses</taxon>
        <taxon>Duplodnaviria</taxon>
        <taxon>Heunggongvirae</taxon>
        <taxon>Uroviricota</taxon>
        <taxon>Caudoviricetes</taxon>
        <taxon>Peduoviridae</taxon>
        <taxon>Maltschvirus</taxon>
        <taxon>Maltschvirus maltsch</taxon>
    </lineage>
</organism>
<evidence type="ECO:0000259" key="1">
    <source>
        <dbReference type="Pfam" id="PF23872"/>
    </source>
</evidence>
<proteinExistence type="predicted"/>
<sequence length="227" mass="23820">MHVHLTLSSRNAKTGPIPVSTTSAASCPNACPFNNANKGGCYAESGPLAMHWRKVTQGASGDSFGTFLDKIARLPKGQLWRHNQAGDLMGQGDSLDTVALAALVKANRGRNGFTYTHKPLPSQEERDAIKQANANGFTVNLSGNDLAHADSLYDMDIGPVVVVLPKDTTQSVVTPKGRKVIVCPATVRDDVSCATCGICAKIRKAIVGFPAHGTSVKKANAIALGAN</sequence>
<feature type="domain" description="DUF7227" evidence="1">
    <location>
        <begin position="1"/>
        <end position="223"/>
    </location>
</feature>